<feature type="compositionally biased region" description="Low complexity" evidence="16">
    <location>
        <begin position="34"/>
        <end position="54"/>
    </location>
</feature>
<keyword evidence="12" id="KW-0106">Calcium</keyword>
<keyword evidence="10" id="KW-0378">Hydrolase</keyword>
<gene>
    <name evidence="19" type="ORF">GCM10009639_09860</name>
</gene>
<dbReference type="SUPFAM" id="SSF49299">
    <property type="entry name" value="PKD domain"/>
    <property type="match status" value="1"/>
</dbReference>
<evidence type="ECO:0000256" key="1">
    <source>
        <dbReference type="ARBA" id="ARBA00000424"/>
    </source>
</evidence>
<evidence type="ECO:0000313" key="19">
    <source>
        <dbReference type="EMBL" id="GAA1386267.1"/>
    </source>
</evidence>
<dbReference type="EC" id="3.4.24.3" evidence="5"/>
<evidence type="ECO:0000256" key="13">
    <source>
        <dbReference type="ARBA" id="ARBA00023026"/>
    </source>
</evidence>
<dbReference type="Gene3D" id="1.10.390.20">
    <property type="match status" value="1"/>
</dbReference>
<evidence type="ECO:0000256" key="15">
    <source>
        <dbReference type="ARBA" id="ARBA00023145"/>
    </source>
</evidence>
<dbReference type="InterPro" id="IPR013661">
    <property type="entry name" value="Peptidase_M9_N_dom"/>
</dbReference>
<evidence type="ECO:0000256" key="17">
    <source>
        <dbReference type="SAM" id="SignalP"/>
    </source>
</evidence>
<feature type="compositionally biased region" description="Basic and acidic residues" evidence="16">
    <location>
        <begin position="68"/>
        <end position="90"/>
    </location>
</feature>
<dbReference type="Pfam" id="PF04151">
    <property type="entry name" value="PPC"/>
    <property type="match status" value="1"/>
</dbReference>
<comment type="cofactor">
    <cofactor evidence="2">
        <name>Ca(2+)</name>
        <dbReference type="ChEBI" id="CHEBI:29108"/>
    </cofactor>
</comment>
<keyword evidence="7" id="KW-0645">Protease</keyword>
<evidence type="ECO:0000256" key="9">
    <source>
        <dbReference type="ARBA" id="ARBA00022729"/>
    </source>
</evidence>
<sequence length="852" mass="90667">MTLLLAMLVAVGLFTPRAQAAPAPASPPPGGGSPATSPANAAGPAGLAPRPAIGDAPVTPGTKNTVPARDRAPFSTTDPERAETLSAAERKSWQQAELAKAFGESAPMALGEQPCNIPDFSRTGGALVEAVKAADLGCINSLFLLTGGDASGTFRESQMVTVADALRDNAAAYPGDNSTSTAQLVLFLRAGYYVQWYHATDVGTYGTALQTSIRGALDGFFNSAHSQDVSATNAGTLGEAITLIDSAQENVRYLPVVKRLLGAYDAATHNPANMGNALNSVFTVLWRGHQTEGFVEAVQADPAVFDALSGFATANGDLLGGDYTFLVYNATRELGRFLQYEALRPKVSPLMKGLAEKSSPSDRTSYQWAAVAEMGEAYDKGNCSYYGTCDAPSRLRSAVLTVDHACSPSIRVLAQKLDAGQLGTTCDSLNGQDAFFHTVVKDSGPVAEDQNTTIEVVVFHTRLDYAVFAAGIYGIDTNNGGMYLEGKPNEAGNQPRFLAYEADWSPDFQIWNLNHEYTHYLDGRFDMFGDFDAGMTTPTIWWVEGLAEYVSYSYRKETYDAAITAAGQHTYRLSDLFDTAYGDQERVYRWGYLAVRYMLEKHPGDMDAVLAKYRAGDWAGARTILKDTIGTRYDADFDRWLTECAAGACADGGNPAGNKPPTAAFTSAVSGLAVTFTDGSTDPDGTIASRAWDFGDGTTDTAANPAKSYAQAGTYTVTLTVTDDKGTTASTRQDVTVGGSGGSGQCTDADTRRLDRNCGRSDAAAITGNYAHFYLLLPAGVTQLRLTSTGGTGNADLYFNDADWAYTDSFTTKSTNSDNTETLTITNPPAGYVFLSLYAQEGFSGASIKAEY</sequence>
<dbReference type="InterPro" id="IPR022409">
    <property type="entry name" value="PKD/Chitinase_dom"/>
</dbReference>
<dbReference type="Gene3D" id="2.60.40.10">
    <property type="entry name" value="Immunoglobulins"/>
    <property type="match status" value="1"/>
</dbReference>
<dbReference type="InterPro" id="IPR007280">
    <property type="entry name" value="Peptidase_C_arc/bac"/>
</dbReference>
<feature type="region of interest" description="Disordered" evidence="16">
    <location>
        <begin position="20"/>
        <end position="90"/>
    </location>
</feature>
<comment type="cofactor">
    <cofactor evidence="3">
        <name>Zn(2+)</name>
        <dbReference type="ChEBI" id="CHEBI:29105"/>
    </cofactor>
</comment>
<evidence type="ECO:0000256" key="14">
    <source>
        <dbReference type="ARBA" id="ARBA00023049"/>
    </source>
</evidence>
<feature type="signal peptide" evidence="17">
    <location>
        <begin position="1"/>
        <end position="20"/>
    </location>
</feature>
<evidence type="ECO:0000256" key="6">
    <source>
        <dbReference type="ARBA" id="ARBA00022525"/>
    </source>
</evidence>
<dbReference type="InterPro" id="IPR013783">
    <property type="entry name" value="Ig-like_fold"/>
</dbReference>
<evidence type="ECO:0000256" key="8">
    <source>
        <dbReference type="ARBA" id="ARBA00022723"/>
    </source>
</evidence>
<comment type="catalytic activity">
    <reaction evidence="1">
        <text>Digestion of native collagen in the triple helical region at Xaa-|-Gly bonds. With synthetic peptides, a preference is shown for Gly at P3 and P1', Pro and Ala at P2 and P2', and hydroxyproline, Ala or Arg at P3'.</text>
        <dbReference type="EC" id="3.4.24.3"/>
    </reaction>
</comment>
<comment type="subcellular location">
    <subcellularLocation>
        <location evidence="4">Secreted</location>
    </subcellularLocation>
</comment>
<dbReference type="PANTHER" id="PTHR13062:SF9">
    <property type="entry name" value="MICROBIAL COLLAGENASE"/>
    <property type="match status" value="1"/>
</dbReference>
<comment type="caution">
    <text evidence="19">The sequence shown here is derived from an EMBL/GenBank/DDBJ whole genome shotgun (WGS) entry which is preliminary data.</text>
</comment>
<dbReference type="PRINTS" id="PR00931">
    <property type="entry name" value="MICOLLPTASE"/>
</dbReference>
<keyword evidence="20" id="KW-1185">Reference proteome</keyword>
<proteinExistence type="predicted"/>
<evidence type="ECO:0000256" key="10">
    <source>
        <dbReference type="ARBA" id="ARBA00022801"/>
    </source>
</evidence>
<evidence type="ECO:0000256" key="7">
    <source>
        <dbReference type="ARBA" id="ARBA00022670"/>
    </source>
</evidence>
<protein>
    <recommendedName>
        <fullName evidence="5">microbial collagenase</fullName>
        <ecNumber evidence="5">3.4.24.3</ecNumber>
    </recommendedName>
</protein>
<keyword evidence="11" id="KW-0862">Zinc</keyword>
<keyword evidence="8" id="KW-0479">Metal-binding</keyword>
<dbReference type="InterPro" id="IPR000601">
    <property type="entry name" value="PKD_dom"/>
</dbReference>
<keyword evidence="13" id="KW-0843">Virulence</keyword>
<name>A0ABN1XNG7_9ACTN</name>
<dbReference type="RefSeq" id="WP_425554697.1">
    <property type="nucleotide sequence ID" value="NZ_BAAAKJ010000044.1"/>
</dbReference>
<dbReference type="InterPro" id="IPR035986">
    <property type="entry name" value="PKD_dom_sf"/>
</dbReference>
<dbReference type="PROSITE" id="PS50093">
    <property type="entry name" value="PKD"/>
    <property type="match status" value="1"/>
</dbReference>
<feature type="domain" description="PKD" evidence="18">
    <location>
        <begin position="657"/>
        <end position="737"/>
    </location>
</feature>
<evidence type="ECO:0000256" key="16">
    <source>
        <dbReference type="SAM" id="MobiDB-lite"/>
    </source>
</evidence>
<feature type="chain" id="PRO_5045154194" description="microbial collagenase" evidence="17">
    <location>
        <begin position="21"/>
        <end position="852"/>
    </location>
</feature>
<evidence type="ECO:0000256" key="5">
    <source>
        <dbReference type="ARBA" id="ARBA00012653"/>
    </source>
</evidence>
<evidence type="ECO:0000256" key="4">
    <source>
        <dbReference type="ARBA" id="ARBA00004613"/>
    </source>
</evidence>
<evidence type="ECO:0000313" key="20">
    <source>
        <dbReference type="Proteomes" id="UP001499863"/>
    </source>
</evidence>
<keyword evidence="15" id="KW-0865">Zymogen</keyword>
<keyword evidence="6" id="KW-0964">Secreted</keyword>
<dbReference type="PANTHER" id="PTHR13062">
    <property type="entry name" value="COLLAGENASE"/>
    <property type="match status" value="1"/>
</dbReference>
<evidence type="ECO:0000256" key="12">
    <source>
        <dbReference type="ARBA" id="ARBA00022837"/>
    </source>
</evidence>
<evidence type="ECO:0000256" key="11">
    <source>
        <dbReference type="ARBA" id="ARBA00022833"/>
    </source>
</evidence>
<dbReference type="InterPro" id="IPR002169">
    <property type="entry name" value="Peptidase_M9A/M9B"/>
</dbReference>
<evidence type="ECO:0000259" key="18">
    <source>
        <dbReference type="PROSITE" id="PS50093"/>
    </source>
</evidence>
<dbReference type="EMBL" id="BAAAKJ010000044">
    <property type="protein sequence ID" value="GAA1386267.1"/>
    <property type="molecule type" value="Genomic_DNA"/>
</dbReference>
<dbReference type="SMART" id="SM00089">
    <property type="entry name" value="PKD"/>
    <property type="match status" value="1"/>
</dbReference>
<dbReference type="Pfam" id="PF18911">
    <property type="entry name" value="PKD_4"/>
    <property type="match status" value="1"/>
</dbReference>
<reference evidence="19 20" key="1">
    <citation type="journal article" date="2019" name="Int. J. Syst. Evol. Microbiol.">
        <title>The Global Catalogue of Microorganisms (GCM) 10K type strain sequencing project: providing services to taxonomists for standard genome sequencing and annotation.</title>
        <authorList>
            <consortium name="The Broad Institute Genomics Platform"/>
            <consortium name="The Broad Institute Genome Sequencing Center for Infectious Disease"/>
            <person name="Wu L."/>
            <person name="Ma J."/>
        </authorList>
    </citation>
    <scope>NUCLEOTIDE SEQUENCE [LARGE SCALE GENOMIC DNA]</scope>
    <source>
        <strain evidence="19 20">JCM 12393</strain>
    </source>
</reference>
<organism evidence="19 20">
    <name type="scientific">Kitasatospora putterlickiae</name>
    <dbReference type="NCBI Taxonomy" id="221725"/>
    <lineage>
        <taxon>Bacteria</taxon>
        <taxon>Bacillati</taxon>
        <taxon>Actinomycetota</taxon>
        <taxon>Actinomycetes</taxon>
        <taxon>Kitasatosporales</taxon>
        <taxon>Streptomycetaceae</taxon>
        <taxon>Kitasatospora</taxon>
    </lineage>
</organism>
<dbReference type="Proteomes" id="UP001499863">
    <property type="component" value="Unassembled WGS sequence"/>
</dbReference>
<dbReference type="Gene3D" id="3.40.30.160">
    <property type="entry name" value="Collagenase ColT, N-terminal domain"/>
    <property type="match status" value="1"/>
</dbReference>
<evidence type="ECO:0000256" key="3">
    <source>
        <dbReference type="ARBA" id="ARBA00001947"/>
    </source>
</evidence>
<dbReference type="Gene3D" id="2.60.120.380">
    <property type="match status" value="1"/>
</dbReference>
<evidence type="ECO:0000256" key="2">
    <source>
        <dbReference type="ARBA" id="ARBA00001913"/>
    </source>
</evidence>
<dbReference type="Pfam" id="PF01752">
    <property type="entry name" value="Peptidase_M9"/>
    <property type="match status" value="1"/>
</dbReference>
<keyword evidence="9 17" id="KW-0732">Signal</keyword>
<dbReference type="Pfam" id="PF08453">
    <property type="entry name" value="Peptidase_M9_N"/>
    <property type="match status" value="1"/>
</dbReference>
<keyword evidence="14" id="KW-0482">Metalloprotease</keyword>
<dbReference type="CDD" id="cd00146">
    <property type="entry name" value="PKD"/>
    <property type="match status" value="1"/>
</dbReference>
<accession>A0ABN1XNG7</accession>